<feature type="domain" description="C3H1-type" evidence="7">
    <location>
        <begin position="51"/>
        <end position="79"/>
    </location>
</feature>
<dbReference type="SMART" id="SM00451">
    <property type="entry name" value="ZnF_U1"/>
    <property type="match status" value="1"/>
</dbReference>
<dbReference type="InterPro" id="IPR036855">
    <property type="entry name" value="Znf_CCCH_sf"/>
</dbReference>
<dbReference type="Pfam" id="PF00642">
    <property type="entry name" value="zf-CCCH"/>
    <property type="match status" value="1"/>
</dbReference>
<dbReference type="InterPro" id="IPR003604">
    <property type="entry name" value="Matrin/U1-like-C_Znf_C2H2"/>
</dbReference>
<proteinExistence type="predicted"/>
<evidence type="ECO:0000313" key="9">
    <source>
        <dbReference type="EMBL" id="CAC5358337.1"/>
    </source>
</evidence>
<evidence type="ECO:0000256" key="6">
    <source>
        <dbReference type="PROSITE-ProRule" id="PRU00723"/>
    </source>
</evidence>
<organism evidence="9 10">
    <name type="scientific">Mytilus coruscus</name>
    <name type="common">Sea mussel</name>
    <dbReference type="NCBI Taxonomy" id="42192"/>
    <lineage>
        <taxon>Eukaryota</taxon>
        <taxon>Metazoa</taxon>
        <taxon>Spiralia</taxon>
        <taxon>Lophotrochozoa</taxon>
        <taxon>Mollusca</taxon>
        <taxon>Bivalvia</taxon>
        <taxon>Autobranchia</taxon>
        <taxon>Pteriomorphia</taxon>
        <taxon>Mytilida</taxon>
        <taxon>Mytiloidea</taxon>
        <taxon>Mytilidae</taxon>
        <taxon>Mytilinae</taxon>
        <taxon>Mytilus</taxon>
    </lineage>
</organism>
<name>A0A6J7ZYM1_MYTCO</name>
<keyword evidence="2 6" id="KW-0479">Metal-binding</keyword>
<dbReference type="InterPro" id="IPR000571">
    <property type="entry name" value="Znf_CCCH"/>
</dbReference>
<evidence type="ECO:0000313" key="10">
    <source>
        <dbReference type="Proteomes" id="UP000507470"/>
    </source>
</evidence>
<evidence type="ECO:0000256" key="1">
    <source>
        <dbReference type="ARBA" id="ARBA00004123"/>
    </source>
</evidence>
<comment type="subcellular location">
    <subcellularLocation>
        <location evidence="1">Nucleus</location>
    </subcellularLocation>
</comment>
<dbReference type="Gene3D" id="3.30.160.60">
    <property type="entry name" value="Classic Zinc Finger"/>
    <property type="match status" value="1"/>
</dbReference>
<reference evidence="9 10" key="1">
    <citation type="submission" date="2020-06" db="EMBL/GenBank/DDBJ databases">
        <authorList>
            <person name="Li R."/>
            <person name="Bekaert M."/>
        </authorList>
    </citation>
    <scope>NUCLEOTIDE SEQUENCE [LARGE SCALE GENOMIC DNA]</scope>
    <source>
        <strain evidence="10">wild</strain>
    </source>
</reference>
<dbReference type="Proteomes" id="UP000507470">
    <property type="component" value="Unassembled WGS sequence"/>
</dbReference>
<evidence type="ECO:0000256" key="4">
    <source>
        <dbReference type="ARBA" id="ARBA00022833"/>
    </source>
</evidence>
<dbReference type="InterPro" id="IPR000690">
    <property type="entry name" value="Matrin/U1-C_Znf_C2H2"/>
</dbReference>
<dbReference type="PANTHER" id="PTHR16465">
    <property type="entry name" value="NUCLEASE-RELATED"/>
    <property type="match status" value="1"/>
</dbReference>
<dbReference type="PROSITE" id="PS50103">
    <property type="entry name" value="ZF_C3H1"/>
    <property type="match status" value="1"/>
</dbReference>
<evidence type="ECO:0000256" key="2">
    <source>
        <dbReference type="ARBA" id="ARBA00022723"/>
    </source>
</evidence>
<keyword evidence="10" id="KW-1185">Reference proteome</keyword>
<evidence type="ECO:0000256" key="5">
    <source>
        <dbReference type="ARBA" id="ARBA00023242"/>
    </source>
</evidence>
<accession>A0A6J7ZYM1</accession>
<evidence type="ECO:0000259" key="7">
    <source>
        <dbReference type="PROSITE" id="PS50103"/>
    </source>
</evidence>
<dbReference type="EMBL" id="CACVKT020000344">
    <property type="protein sequence ID" value="CAC5358337.1"/>
    <property type="molecule type" value="Genomic_DNA"/>
</dbReference>
<dbReference type="Gene3D" id="4.10.1000.10">
    <property type="entry name" value="Zinc finger, CCCH-type"/>
    <property type="match status" value="1"/>
</dbReference>
<dbReference type="SUPFAM" id="SSF57667">
    <property type="entry name" value="beta-beta-alpha zinc fingers"/>
    <property type="match status" value="1"/>
</dbReference>
<evidence type="ECO:0000259" key="8">
    <source>
        <dbReference type="PROSITE" id="PS50171"/>
    </source>
</evidence>
<dbReference type="OrthoDB" id="2417221at2759"/>
<dbReference type="InterPro" id="IPR013085">
    <property type="entry name" value="U1-CZ_Znf_C2H2"/>
</dbReference>
<protein>
    <submittedName>
        <fullName evidence="9">ZMAT5</fullName>
    </submittedName>
</protein>
<dbReference type="AlphaFoldDB" id="A0A6J7ZYM1"/>
<dbReference type="GO" id="GO:0005689">
    <property type="term" value="C:U12-type spliceosomal complex"/>
    <property type="evidence" value="ECO:0007669"/>
    <property type="project" value="TreeGrafter"/>
</dbReference>
<feature type="domain" description="Matrin-type" evidence="8">
    <location>
        <begin position="5"/>
        <end position="36"/>
    </location>
</feature>
<dbReference type="SUPFAM" id="SSF90229">
    <property type="entry name" value="CCCH zinc finger"/>
    <property type="match status" value="1"/>
</dbReference>
<dbReference type="PROSITE" id="PS50171">
    <property type="entry name" value="ZF_MATRIN"/>
    <property type="match status" value="1"/>
</dbReference>
<dbReference type="GO" id="GO:0008270">
    <property type="term" value="F:zinc ion binding"/>
    <property type="evidence" value="ECO:0007669"/>
    <property type="project" value="UniProtKB-KW"/>
</dbReference>
<sequence length="174" mass="20541">MPRRYYCDFCDKSFADNPVARKNHMNGTTHQRNRKQHYDSFRDPEILLFEEINKKPCKHFLQSGTCTFFDSCRFSHLREDEKEQLRTQATEIKTKKYKRQDIKKDKNDEDLKTFLQKIESGQKFDQKEGKNIHSGVVIPKYSIPTFLQTVANLPPSLVPPPPDSFLDLELKEWG</sequence>
<gene>
    <name evidence="9" type="ORF">MCOR_1631</name>
</gene>
<dbReference type="InterPro" id="IPR036236">
    <property type="entry name" value="Znf_C2H2_sf"/>
</dbReference>
<keyword evidence="3 6" id="KW-0863">Zinc-finger</keyword>
<dbReference type="Pfam" id="PF06220">
    <property type="entry name" value="zf-U1"/>
    <property type="match status" value="1"/>
</dbReference>
<keyword evidence="4 6" id="KW-0862">Zinc</keyword>
<evidence type="ECO:0000256" key="3">
    <source>
        <dbReference type="ARBA" id="ARBA00022771"/>
    </source>
</evidence>
<feature type="zinc finger region" description="C3H1-type" evidence="6">
    <location>
        <begin position="51"/>
        <end position="79"/>
    </location>
</feature>
<dbReference type="GO" id="GO:0003676">
    <property type="term" value="F:nucleic acid binding"/>
    <property type="evidence" value="ECO:0007669"/>
    <property type="project" value="InterPro"/>
</dbReference>
<dbReference type="PANTHER" id="PTHR16465:SF0">
    <property type="entry name" value="ZINC FINGER MATRIN-TYPE PROTEIN 5"/>
    <property type="match status" value="1"/>
</dbReference>
<keyword evidence="5" id="KW-0539">Nucleus</keyword>